<dbReference type="Proteomes" id="UP000694864">
    <property type="component" value="Chromosome 17"/>
</dbReference>
<evidence type="ECO:0000313" key="3">
    <source>
        <dbReference type="RefSeq" id="XP_019094744.1"/>
    </source>
</evidence>
<evidence type="ECO:0000313" key="2">
    <source>
        <dbReference type="Proteomes" id="UP000694864"/>
    </source>
</evidence>
<keyword evidence="2" id="KW-1185">Reference proteome</keyword>
<name>A0ABM1R6V6_CAMSA</name>
<dbReference type="InterPro" id="IPR001940">
    <property type="entry name" value="Peptidase_S1C"/>
</dbReference>
<protein>
    <submittedName>
        <fullName evidence="3">Protease Do-like 14 isoform X1</fullName>
    </submittedName>
</protein>
<evidence type="ECO:0000256" key="1">
    <source>
        <dbReference type="ARBA" id="ARBA00010541"/>
    </source>
</evidence>
<dbReference type="SUPFAM" id="SSF50494">
    <property type="entry name" value="Trypsin-like serine proteases"/>
    <property type="match status" value="1"/>
</dbReference>
<dbReference type="InterPro" id="IPR009003">
    <property type="entry name" value="Peptidase_S1_PA"/>
</dbReference>
<comment type="similarity">
    <text evidence="1">Belongs to the peptidase S1C family.</text>
</comment>
<reference evidence="2" key="1">
    <citation type="journal article" date="2014" name="Nat. Commun.">
        <title>The emerging biofuel crop Camelina sativa retains a highly undifferentiated hexaploid genome structure.</title>
        <authorList>
            <person name="Kagale S."/>
            <person name="Koh C."/>
            <person name="Nixon J."/>
            <person name="Bollina V."/>
            <person name="Clarke W.E."/>
            <person name="Tuteja R."/>
            <person name="Spillane C."/>
            <person name="Robinson S.J."/>
            <person name="Links M.G."/>
            <person name="Clarke C."/>
            <person name="Higgins E.E."/>
            <person name="Huebert T."/>
            <person name="Sharpe A.G."/>
            <person name="Parkin I.A."/>
        </authorList>
    </citation>
    <scope>NUCLEOTIDE SEQUENCE [LARGE SCALE GENOMIC DNA]</scope>
    <source>
        <strain evidence="2">cv. DH55</strain>
    </source>
</reference>
<sequence length="191" mass="21103">MFRLRHDPEYRAEPKKVDIISHEEQVLYGQVSFLDVYNDLAIVETCCEGTKFTPATFGISKNVSVGNLVLAIGYSLGLSHTISKGIISYVERPHHEIPLMDSSYDHFLQTDCSLHRGNGGGPLINMRGQVIGIVCHTCLIGPAMGFAIPSDAICEIVQKNNWMKKAEVKGQPIAEYGVTEPLTDPEWFGPI</sequence>
<dbReference type="Gene3D" id="2.40.10.120">
    <property type="match status" value="1"/>
</dbReference>
<organism evidence="2 3">
    <name type="scientific">Camelina sativa</name>
    <name type="common">False flax</name>
    <name type="synonym">Myagrum sativum</name>
    <dbReference type="NCBI Taxonomy" id="90675"/>
    <lineage>
        <taxon>Eukaryota</taxon>
        <taxon>Viridiplantae</taxon>
        <taxon>Streptophyta</taxon>
        <taxon>Embryophyta</taxon>
        <taxon>Tracheophyta</taxon>
        <taxon>Spermatophyta</taxon>
        <taxon>Magnoliopsida</taxon>
        <taxon>eudicotyledons</taxon>
        <taxon>Gunneridae</taxon>
        <taxon>Pentapetalae</taxon>
        <taxon>rosids</taxon>
        <taxon>malvids</taxon>
        <taxon>Brassicales</taxon>
        <taxon>Brassicaceae</taxon>
        <taxon>Camelineae</taxon>
        <taxon>Camelina</taxon>
    </lineage>
</organism>
<accession>A0ABM1R6V6</accession>
<dbReference type="GeneID" id="104755297"/>
<dbReference type="PRINTS" id="PR00834">
    <property type="entry name" value="PROTEASES2C"/>
</dbReference>
<gene>
    <name evidence="3" type="primary">LOC104755297</name>
</gene>
<proteinExistence type="inferred from homology"/>
<dbReference type="RefSeq" id="XP_019094744.1">
    <property type="nucleotide sequence ID" value="XM_019239199.1"/>
</dbReference>
<dbReference type="PANTHER" id="PTHR22939:SF129">
    <property type="entry name" value="SERINE PROTEASE HTRA2, MITOCHONDRIAL"/>
    <property type="match status" value="1"/>
</dbReference>
<reference evidence="3" key="2">
    <citation type="submission" date="2025-08" db="UniProtKB">
        <authorList>
            <consortium name="RefSeq"/>
        </authorList>
    </citation>
    <scope>IDENTIFICATION</scope>
    <source>
        <tissue evidence="3">Leaf</tissue>
    </source>
</reference>
<dbReference type="Pfam" id="PF13365">
    <property type="entry name" value="Trypsin_2"/>
    <property type="match status" value="1"/>
</dbReference>
<dbReference type="PANTHER" id="PTHR22939">
    <property type="entry name" value="SERINE PROTEASE FAMILY S1C HTRA-RELATED"/>
    <property type="match status" value="1"/>
</dbReference>